<dbReference type="GO" id="GO:0055085">
    <property type="term" value="P:transmembrane transport"/>
    <property type="evidence" value="ECO:0007669"/>
    <property type="project" value="InterPro"/>
</dbReference>
<dbReference type="InterPro" id="IPR037682">
    <property type="entry name" value="TonB_C"/>
</dbReference>
<accession>A0A4V2UXH2</accession>
<keyword evidence="4 10" id="KW-1003">Cell membrane</keyword>
<dbReference type="PRINTS" id="PR01374">
    <property type="entry name" value="TONBPROTEIN"/>
</dbReference>
<evidence type="ECO:0000256" key="2">
    <source>
        <dbReference type="ARBA" id="ARBA00006555"/>
    </source>
</evidence>
<dbReference type="PROSITE" id="PS52015">
    <property type="entry name" value="TONB_CTD"/>
    <property type="match status" value="1"/>
</dbReference>
<keyword evidence="9 10" id="KW-0472">Membrane</keyword>
<dbReference type="GO" id="GO:0098797">
    <property type="term" value="C:plasma membrane protein complex"/>
    <property type="evidence" value="ECO:0007669"/>
    <property type="project" value="TreeGrafter"/>
</dbReference>
<keyword evidence="8 10" id="KW-1133">Transmembrane helix</keyword>
<evidence type="ECO:0000256" key="6">
    <source>
        <dbReference type="ARBA" id="ARBA00022692"/>
    </source>
</evidence>
<evidence type="ECO:0000313" key="14">
    <source>
        <dbReference type="Proteomes" id="UP000294664"/>
    </source>
</evidence>
<reference evidence="13 14" key="1">
    <citation type="submission" date="2019-03" db="EMBL/GenBank/DDBJ databases">
        <title>Genomic Encyclopedia of Type Strains, Phase IV (KMG-IV): sequencing the most valuable type-strain genomes for metagenomic binning, comparative biology and taxonomic classification.</title>
        <authorList>
            <person name="Goeker M."/>
        </authorList>
    </citation>
    <scope>NUCLEOTIDE SEQUENCE [LARGE SCALE GENOMIC DNA]</scope>
    <source>
        <strain evidence="13 14">DSM 9035</strain>
    </source>
</reference>
<evidence type="ECO:0000313" key="13">
    <source>
        <dbReference type="EMBL" id="TCT03488.1"/>
    </source>
</evidence>
<evidence type="ECO:0000256" key="4">
    <source>
        <dbReference type="ARBA" id="ARBA00022475"/>
    </source>
</evidence>
<comment type="similarity">
    <text evidence="2 10">Belongs to the TonB family.</text>
</comment>
<feature type="compositionally biased region" description="Low complexity" evidence="11">
    <location>
        <begin position="172"/>
        <end position="191"/>
    </location>
</feature>
<protein>
    <recommendedName>
        <fullName evidence="10">Protein TonB</fullName>
    </recommendedName>
</protein>
<dbReference type="Proteomes" id="UP000294664">
    <property type="component" value="Unassembled WGS sequence"/>
</dbReference>
<keyword evidence="6 10" id="KW-0812">Transmembrane</keyword>
<dbReference type="Gene3D" id="3.30.1150.10">
    <property type="match status" value="1"/>
</dbReference>
<dbReference type="EMBL" id="SMAI01000009">
    <property type="protein sequence ID" value="TCT03488.1"/>
    <property type="molecule type" value="Genomic_DNA"/>
</dbReference>
<dbReference type="AlphaFoldDB" id="A0A4V2UXH2"/>
<evidence type="ECO:0000256" key="11">
    <source>
        <dbReference type="SAM" id="MobiDB-lite"/>
    </source>
</evidence>
<evidence type="ECO:0000256" key="8">
    <source>
        <dbReference type="ARBA" id="ARBA00022989"/>
    </source>
</evidence>
<feature type="transmembrane region" description="Helical" evidence="10">
    <location>
        <begin position="20"/>
        <end position="41"/>
    </location>
</feature>
<comment type="caution">
    <text evidence="13">The sequence shown here is derived from an EMBL/GenBank/DDBJ whole genome shotgun (WGS) entry which is preliminary data.</text>
</comment>
<evidence type="ECO:0000256" key="7">
    <source>
        <dbReference type="ARBA" id="ARBA00022927"/>
    </source>
</evidence>
<dbReference type="InterPro" id="IPR051045">
    <property type="entry name" value="TonB-dependent_transducer"/>
</dbReference>
<keyword evidence="3 10" id="KW-0813">Transport</keyword>
<dbReference type="NCBIfam" id="TIGR01352">
    <property type="entry name" value="tonB_Cterm"/>
    <property type="match status" value="1"/>
</dbReference>
<name>A0A4V2UXH2_9HYPH</name>
<comment type="subcellular location">
    <subcellularLocation>
        <location evidence="1 10">Cell inner membrane</location>
        <topology evidence="1 10">Single-pass membrane protein</topology>
        <orientation evidence="1 10">Periplasmic side</orientation>
    </subcellularLocation>
</comment>
<feature type="compositionally biased region" description="Pro residues" evidence="11">
    <location>
        <begin position="113"/>
        <end position="143"/>
    </location>
</feature>
<evidence type="ECO:0000256" key="5">
    <source>
        <dbReference type="ARBA" id="ARBA00022519"/>
    </source>
</evidence>
<proteinExistence type="inferred from homology"/>
<sequence length="283" mass="29688">MTAVPWQNEPSPKGDGGILTRYLAAGAVILAVHVGAVYFALHMRPAAEPAPAAAAMMIDLAPVPVSAPSEVEDVAPGPQMMQAPEPLPDLPEDIEEATPPPEPIVEPLLELPDLPPPPPLAEALLPPPRPVETVKEPPPPLPVEKPKPKPKASRKPPAPVTSAAPRSEAPRSNATAAPSAGATSSNSTAPATWRSQLIAHINRHKRYPAEARSARHEGTARLRFSIDRSGRVVGATLVGSAGSAMLDEEVMQMIRRASPVPAPPPEVPGGVITFTVPVNFNLR</sequence>
<keyword evidence="7 10" id="KW-0653">Protein transport</keyword>
<dbReference type="InterPro" id="IPR006260">
    <property type="entry name" value="TonB/TolA_C"/>
</dbReference>
<keyword evidence="14" id="KW-1185">Reference proteome</keyword>
<gene>
    <name evidence="13" type="ORF">EDC64_10938</name>
</gene>
<dbReference type="Pfam" id="PF03544">
    <property type="entry name" value="TonB_C"/>
    <property type="match status" value="1"/>
</dbReference>
<dbReference type="GO" id="GO:0031992">
    <property type="term" value="F:energy transducer activity"/>
    <property type="evidence" value="ECO:0007669"/>
    <property type="project" value="InterPro"/>
</dbReference>
<feature type="region of interest" description="Disordered" evidence="11">
    <location>
        <begin position="69"/>
        <end position="191"/>
    </location>
</feature>
<dbReference type="GO" id="GO:0015031">
    <property type="term" value="P:protein transport"/>
    <property type="evidence" value="ECO:0007669"/>
    <property type="project" value="UniProtKB-UniRule"/>
</dbReference>
<dbReference type="InterPro" id="IPR003538">
    <property type="entry name" value="TonB"/>
</dbReference>
<dbReference type="PANTHER" id="PTHR33446:SF2">
    <property type="entry name" value="PROTEIN TONB"/>
    <property type="match status" value="1"/>
</dbReference>
<evidence type="ECO:0000256" key="9">
    <source>
        <dbReference type="ARBA" id="ARBA00023136"/>
    </source>
</evidence>
<dbReference type="SUPFAM" id="SSF74653">
    <property type="entry name" value="TolA/TonB C-terminal domain"/>
    <property type="match status" value="1"/>
</dbReference>
<feature type="domain" description="TonB C-terminal" evidence="12">
    <location>
        <begin position="192"/>
        <end position="283"/>
    </location>
</feature>
<comment type="function">
    <text evidence="10">Interacts with outer membrane receptor proteins that carry out high-affinity binding and energy dependent uptake into the periplasmic space of specific substrates. It could act to transduce energy from the cytoplasmic membrane to specific energy-requiring processes in the outer membrane, resulting in the release into the periplasm of ligands bound by these outer membrane proteins.</text>
</comment>
<evidence type="ECO:0000256" key="10">
    <source>
        <dbReference type="RuleBase" id="RU362123"/>
    </source>
</evidence>
<evidence type="ECO:0000256" key="1">
    <source>
        <dbReference type="ARBA" id="ARBA00004383"/>
    </source>
</evidence>
<dbReference type="RefSeq" id="WP_245504711.1">
    <property type="nucleotide sequence ID" value="NZ_SMAI01000009.1"/>
</dbReference>
<evidence type="ECO:0000259" key="12">
    <source>
        <dbReference type="PROSITE" id="PS52015"/>
    </source>
</evidence>
<dbReference type="PANTHER" id="PTHR33446">
    <property type="entry name" value="PROTEIN TONB-RELATED"/>
    <property type="match status" value="1"/>
</dbReference>
<dbReference type="GO" id="GO:0015891">
    <property type="term" value="P:siderophore transport"/>
    <property type="evidence" value="ECO:0007669"/>
    <property type="project" value="InterPro"/>
</dbReference>
<evidence type="ECO:0000256" key="3">
    <source>
        <dbReference type="ARBA" id="ARBA00022448"/>
    </source>
</evidence>
<organism evidence="13 14">
    <name type="scientific">Aquabacter spiritensis</name>
    <dbReference type="NCBI Taxonomy" id="933073"/>
    <lineage>
        <taxon>Bacteria</taxon>
        <taxon>Pseudomonadati</taxon>
        <taxon>Pseudomonadota</taxon>
        <taxon>Alphaproteobacteria</taxon>
        <taxon>Hyphomicrobiales</taxon>
        <taxon>Xanthobacteraceae</taxon>
        <taxon>Aquabacter</taxon>
    </lineage>
</organism>
<keyword evidence="5 10" id="KW-0997">Cell inner membrane</keyword>
<dbReference type="GO" id="GO:0030288">
    <property type="term" value="C:outer membrane-bounded periplasmic space"/>
    <property type="evidence" value="ECO:0007669"/>
    <property type="project" value="InterPro"/>
</dbReference>
<keyword evidence="10" id="KW-0735">Signal-anchor</keyword>